<dbReference type="GO" id="GO:0071897">
    <property type="term" value="P:DNA biosynthetic process"/>
    <property type="evidence" value="ECO:0007669"/>
    <property type="project" value="UniProtKB-ARBA"/>
</dbReference>
<dbReference type="AlphaFoldDB" id="A0A0L0CDL8"/>
<dbReference type="EMBL" id="JRES01000511">
    <property type="protein sequence ID" value="KNC30493.1"/>
    <property type="molecule type" value="Genomic_DNA"/>
</dbReference>
<organism evidence="1 2">
    <name type="scientific">Lucilia cuprina</name>
    <name type="common">Green bottle fly</name>
    <name type="synonym">Australian sheep blowfly</name>
    <dbReference type="NCBI Taxonomy" id="7375"/>
    <lineage>
        <taxon>Eukaryota</taxon>
        <taxon>Metazoa</taxon>
        <taxon>Ecdysozoa</taxon>
        <taxon>Arthropoda</taxon>
        <taxon>Hexapoda</taxon>
        <taxon>Insecta</taxon>
        <taxon>Pterygota</taxon>
        <taxon>Neoptera</taxon>
        <taxon>Endopterygota</taxon>
        <taxon>Diptera</taxon>
        <taxon>Brachycera</taxon>
        <taxon>Muscomorpha</taxon>
        <taxon>Oestroidea</taxon>
        <taxon>Calliphoridae</taxon>
        <taxon>Luciliinae</taxon>
        <taxon>Lucilia</taxon>
    </lineage>
</organism>
<comment type="caution">
    <text evidence="1">The sequence shown here is derived from an EMBL/GenBank/DDBJ whole genome shotgun (WGS) entry which is preliminary data.</text>
</comment>
<evidence type="ECO:0000313" key="1">
    <source>
        <dbReference type="EMBL" id="KNC30493.1"/>
    </source>
</evidence>
<dbReference type="Proteomes" id="UP000037069">
    <property type="component" value="Unassembled WGS sequence"/>
</dbReference>
<proteinExistence type="predicted"/>
<accession>A0A0L0CDL8</accession>
<keyword evidence="2" id="KW-1185">Reference proteome</keyword>
<dbReference type="SUPFAM" id="SSF56672">
    <property type="entry name" value="DNA/RNA polymerases"/>
    <property type="match status" value="1"/>
</dbReference>
<reference evidence="1 2" key="1">
    <citation type="journal article" date="2015" name="Nat. Commun.">
        <title>Lucilia cuprina genome unlocks parasitic fly biology to underpin future interventions.</title>
        <authorList>
            <person name="Anstead C.A."/>
            <person name="Korhonen P.K."/>
            <person name="Young N.D."/>
            <person name="Hall R.S."/>
            <person name="Jex A.R."/>
            <person name="Murali S.C."/>
            <person name="Hughes D.S."/>
            <person name="Lee S.F."/>
            <person name="Perry T."/>
            <person name="Stroehlein A.J."/>
            <person name="Ansell B.R."/>
            <person name="Breugelmans B."/>
            <person name="Hofmann A."/>
            <person name="Qu J."/>
            <person name="Dugan S."/>
            <person name="Lee S.L."/>
            <person name="Chao H."/>
            <person name="Dinh H."/>
            <person name="Han Y."/>
            <person name="Doddapaneni H.V."/>
            <person name="Worley K.C."/>
            <person name="Muzny D.M."/>
            <person name="Ioannidis P."/>
            <person name="Waterhouse R.M."/>
            <person name="Zdobnov E.M."/>
            <person name="James P.J."/>
            <person name="Bagnall N.H."/>
            <person name="Kotze A.C."/>
            <person name="Gibbs R.A."/>
            <person name="Richards S."/>
            <person name="Batterham P."/>
            <person name="Gasser R.B."/>
        </authorList>
    </citation>
    <scope>NUCLEOTIDE SEQUENCE [LARGE SCALE GENOMIC DNA]</scope>
    <source>
        <strain evidence="1 2">LS</strain>
        <tissue evidence="1">Full body</tissue>
    </source>
</reference>
<dbReference type="InterPro" id="IPR043502">
    <property type="entry name" value="DNA/RNA_pol_sf"/>
</dbReference>
<gene>
    <name evidence="1" type="ORF">FF38_10507</name>
</gene>
<name>A0A0L0CDL8_LUCCU</name>
<sequence length="276" mass="32404">MNQERINAVETQKLIEQRYNKQQKMPFIYSLLEQTRGITETLTILTEVDKKACMQILAHMADLRSCLIETIIGMQCTAPHDAQDAYNRIIWLAEQNLLDVNNHPNKITVEAKVILSAHHRALIRQYQFLPPMICEPRLLTHNKSSANQTIEGKSLILKKNHHEGDICLDNLNRMNSIPYSIDERVIRNIRDNCEHLSSPKRDETQEDWDKRVEDFKRMERESMQVFALMINEGNRFYLGHRPDKRGRTYDDGYHINNQGNCYRKAIMRLADEELVE</sequence>
<evidence type="ECO:0000313" key="2">
    <source>
        <dbReference type="Proteomes" id="UP000037069"/>
    </source>
</evidence>
<protein>
    <submittedName>
        <fullName evidence="1">Uncharacterized protein</fullName>
    </submittedName>
</protein>